<dbReference type="GO" id="GO:0005789">
    <property type="term" value="C:endoplasmic reticulum membrane"/>
    <property type="evidence" value="ECO:0007669"/>
    <property type="project" value="UniProtKB-SubCell"/>
</dbReference>
<feature type="binding site" description="axial binding residue" evidence="11">
    <location>
        <position position="677"/>
    </location>
    <ligand>
        <name>heme</name>
        <dbReference type="ChEBI" id="CHEBI:30413"/>
    </ligand>
    <ligandPart>
        <name>Fe</name>
        <dbReference type="ChEBI" id="CHEBI:18248"/>
    </ligandPart>
</feature>
<dbReference type="Pfam" id="PF00067">
    <property type="entry name" value="p450"/>
    <property type="match status" value="2"/>
</dbReference>
<evidence type="ECO:0000256" key="11">
    <source>
        <dbReference type="PIRSR" id="PIRSR602403-1"/>
    </source>
</evidence>
<sequence>MNNGSHVVPGKDWRSHRRLLQPSFHQGVLEMFLAAFHDGSQRLVHRFKDTSSPVNITRHMNETVLEILNDTVLGVQVGDTTKLRADENSPFRQKGGEDVWLGFRKEGGGRMAWLQEGRGGRMAWLQEGRGRTYGVASGREGRTYGLASGRKGEDVWRGFRKGGEDVWLGFRKEGGGRMAWLQEGRGGRMAWLQEGRGRTYGVASGREGRTYGLASGRKGEDVWRGFRKGGEDVWLGFRKEGGGRMAWLQEGRGGRMAWLQEGRGRTYGVASGREGRTYGLASGRKGEDVWRGFRKGGEDVWLGFRKEGGGRMAWLQEGRGGRMAWLQEGRGRTYGVASGREGEDVWRGFRKERKRDVACVTTVFLIIEEIAKVLVPYRLSHPWLMIGSVYSITNFARNELSHKKSLFDFTRKVIRDKKEERNKTKDLDKNWDDCAPARMCLLDRMLDISEEHQEFDEDAIVHEVCTFMLADEVPDISDDRVYPDDHSSNHCPWFISLNHHKNTDSKLRQARLNQQVPTGQDQFKVCLRGILKVTVVCVQGQESVATALAFLLILLAKHPDVLTKVRQEAEEILGDSKRAPTLVELQDMKYLEQCIKETLRLYPSIPVLGRKLSEDVVMGKHTLPAGCNVLIAPYATHRIPDLYPDPEKFDPDRFLPEKIQERHPYAYIAFSSGPRNCIGYKFAILELKTLASALVRKYDMTVVPGKEDINIAYRITLRAKGGLWLRFTPRAS</sequence>
<evidence type="ECO:0000256" key="2">
    <source>
        <dbReference type="ARBA" id="ARBA00003690"/>
    </source>
</evidence>
<evidence type="ECO:0008006" key="13">
    <source>
        <dbReference type="Google" id="ProtNLM"/>
    </source>
</evidence>
<gene>
    <name evidence="12" type="ORF">TDIB3V08_LOCUS9787</name>
</gene>
<comment type="subcellular location">
    <subcellularLocation>
        <location evidence="4">Endoplasmic reticulum membrane</location>
        <topology evidence="4">Peripheral membrane protein</topology>
    </subcellularLocation>
    <subcellularLocation>
        <location evidence="3">Microsome membrane</location>
        <topology evidence="3">Peripheral membrane protein</topology>
    </subcellularLocation>
</comment>
<evidence type="ECO:0000313" key="12">
    <source>
        <dbReference type="EMBL" id="CAD7203620.1"/>
    </source>
</evidence>
<keyword evidence="6 11" id="KW-0349">Heme</keyword>
<reference evidence="12" key="1">
    <citation type="submission" date="2020-11" db="EMBL/GenBank/DDBJ databases">
        <authorList>
            <person name="Tran Van P."/>
        </authorList>
    </citation>
    <scope>NUCLEOTIDE SEQUENCE</scope>
</reference>
<dbReference type="GO" id="GO:0016705">
    <property type="term" value="F:oxidoreductase activity, acting on paired donors, with incorporation or reduction of molecular oxygen"/>
    <property type="evidence" value="ECO:0007669"/>
    <property type="project" value="InterPro"/>
</dbReference>
<evidence type="ECO:0000256" key="10">
    <source>
        <dbReference type="ARBA" id="ARBA00023033"/>
    </source>
</evidence>
<dbReference type="GO" id="GO:0020037">
    <property type="term" value="F:heme binding"/>
    <property type="evidence" value="ECO:0007669"/>
    <property type="project" value="InterPro"/>
</dbReference>
<dbReference type="InterPro" id="IPR001128">
    <property type="entry name" value="Cyt_P450"/>
</dbReference>
<dbReference type="PRINTS" id="PR00465">
    <property type="entry name" value="EP450IV"/>
</dbReference>
<dbReference type="InterPro" id="IPR017972">
    <property type="entry name" value="Cyt_P450_CS"/>
</dbReference>
<dbReference type="InterPro" id="IPR002403">
    <property type="entry name" value="Cyt_P450_E_grp-IV"/>
</dbReference>
<dbReference type="PRINTS" id="PR00385">
    <property type="entry name" value="P450"/>
</dbReference>
<dbReference type="GO" id="GO:0004497">
    <property type="term" value="F:monooxygenase activity"/>
    <property type="evidence" value="ECO:0007669"/>
    <property type="project" value="UniProtKB-KW"/>
</dbReference>
<name>A0A7R8VRV2_TIMDO</name>
<dbReference type="PANTHER" id="PTHR24291">
    <property type="entry name" value="CYTOCHROME P450 FAMILY 4"/>
    <property type="match status" value="1"/>
</dbReference>
<evidence type="ECO:0000256" key="5">
    <source>
        <dbReference type="ARBA" id="ARBA00010617"/>
    </source>
</evidence>
<organism evidence="12">
    <name type="scientific">Timema douglasi</name>
    <name type="common">Walking stick</name>
    <dbReference type="NCBI Taxonomy" id="61478"/>
    <lineage>
        <taxon>Eukaryota</taxon>
        <taxon>Metazoa</taxon>
        <taxon>Ecdysozoa</taxon>
        <taxon>Arthropoda</taxon>
        <taxon>Hexapoda</taxon>
        <taxon>Insecta</taxon>
        <taxon>Pterygota</taxon>
        <taxon>Neoptera</taxon>
        <taxon>Polyneoptera</taxon>
        <taxon>Phasmatodea</taxon>
        <taxon>Timematodea</taxon>
        <taxon>Timematoidea</taxon>
        <taxon>Timematidae</taxon>
        <taxon>Timema</taxon>
    </lineage>
</organism>
<evidence type="ECO:0000256" key="1">
    <source>
        <dbReference type="ARBA" id="ARBA00001971"/>
    </source>
</evidence>
<dbReference type="InterPro" id="IPR036396">
    <property type="entry name" value="Cyt_P450_sf"/>
</dbReference>
<dbReference type="Gene3D" id="1.10.630.10">
    <property type="entry name" value="Cytochrome P450"/>
    <property type="match status" value="2"/>
</dbReference>
<dbReference type="PROSITE" id="PS00086">
    <property type="entry name" value="CYTOCHROME_P450"/>
    <property type="match status" value="1"/>
</dbReference>
<keyword evidence="8" id="KW-0560">Oxidoreductase</keyword>
<protein>
    <recommendedName>
        <fullName evidence="13">Cytochrome P450</fullName>
    </recommendedName>
</protein>
<evidence type="ECO:0000256" key="9">
    <source>
        <dbReference type="ARBA" id="ARBA00023004"/>
    </source>
</evidence>
<evidence type="ECO:0000256" key="7">
    <source>
        <dbReference type="ARBA" id="ARBA00022723"/>
    </source>
</evidence>
<proteinExistence type="inferred from homology"/>
<dbReference type="EMBL" id="OA570885">
    <property type="protein sequence ID" value="CAD7203620.1"/>
    <property type="molecule type" value="Genomic_DNA"/>
</dbReference>
<keyword evidence="9 11" id="KW-0408">Iron</keyword>
<keyword evidence="7 11" id="KW-0479">Metal-binding</keyword>
<keyword evidence="10" id="KW-0503">Monooxygenase</keyword>
<evidence type="ECO:0000256" key="3">
    <source>
        <dbReference type="ARBA" id="ARBA00004174"/>
    </source>
</evidence>
<dbReference type="InterPro" id="IPR050196">
    <property type="entry name" value="Cytochrome_P450_Monoox"/>
</dbReference>
<dbReference type="GO" id="GO:0005506">
    <property type="term" value="F:iron ion binding"/>
    <property type="evidence" value="ECO:0007669"/>
    <property type="project" value="InterPro"/>
</dbReference>
<comment type="function">
    <text evidence="2">May be involved in the metabolism of insect hormones and in the breakdown of synthetic insecticides.</text>
</comment>
<comment type="similarity">
    <text evidence="5">Belongs to the cytochrome P450 family.</text>
</comment>
<dbReference type="PANTHER" id="PTHR24291:SF177">
    <property type="entry name" value="CYTOCHROME P450 4AA1-RELATED"/>
    <property type="match status" value="1"/>
</dbReference>
<dbReference type="SUPFAM" id="SSF48264">
    <property type="entry name" value="Cytochrome P450"/>
    <property type="match status" value="2"/>
</dbReference>
<evidence type="ECO:0000256" key="8">
    <source>
        <dbReference type="ARBA" id="ARBA00023002"/>
    </source>
</evidence>
<comment type="cofactor">
    <cofactor evidence="1 11">
        <name>heme</name>
        <dbReference type="ChEBI" id="CHEBI:30413"/>
    </cofactor>
</comment>
<evidence type="ECO:0000256" key="6">
    <source>
        <dbReference type="ARBA" id="ARBA00022617"/>
    </source>
</evidence>
<dbReference type="AlphaFoldDB" id="A0A7R8VRV2"/>
<evidence type="ECO:0000256" key="4">
    <source>
        <dbReference type="ARBA" id="ARBA00004406"/>
    </source>
</evidence>
<accession>A0A7R8VRV2</accession>